<dbReference type="PANTHER" id="PTHR15668:SF4">
    <property type="entry name" value="COILED-COIL DOMAIN-CONTAINING PROTEIN 22"/>
    <property type="match status" value="1"/>
</dbReference>
<dbReference type="PANTHER" id="PTHR15668">
    <property type="entry name" value="JM1 PROTEIN"/>
    <property type="match status" value="1"/>
</dbReference>
<evidence type="ECO:0000313" key="4">
    <source>
        <dbReference type="Proteomes" id="UP001432027"/>
    </source>
</evidence>
<evidence type="ECO:0000259" key="2">
    <source>
        <dbReference type="Pfam" id="PF05667"/>
    </source>
</evidence>
<dbReference type="InterPro" id="IPR048348">
    <property type="entry name" value="CCDC22_CC"/>
</dbReference>
<organism evidence="3 4">
    <name type="scientific">Pristionchus entomophagus</name>
    <dbReference type="NCBI Taxonomy" id="358040"/>
    <lineage>
        <taxon>Eukaryota</taxon>
        <taxon>Metazoa</taxon>
        <taxon>Ecdysozoa</taxon>
        <taxon>Nematoda</taxon>
        <taxon>Chromadorea</taxon>
        <taxon>Rhabditida</taxon>
        <taxon>Rhabditina</taxon>
        <taxon>Diplogasteromorpha</taxon>
        <taxon>Diplogasteroidea</taxon>
        <taxon>Neodiplogasteridae</taxon>
        <taxon>Pristionchus</taxon>
    </lineage>
</organism>
<dbReference type="GO" id="GO:0097602">
    <property type="term" value="F:cullin family protein binding"/>
    <property type="evidence" value="ECO:0007669"/>
    <property type="project" value="TreeGrafter"/>
</dbReference>
<feature type="domain" description="CCDC22 coiled-coil" evidence="2">
    <location>
        <begin position="11"/>
        <end position="225"/>
    </location>
</feature>
<proteinExistence type="predicted"/>
<dbReference type="EMBL" id="BTSX01000026">
    <property type="protein sequence ID" value="GMT08185.1"/>
    <property type="molecule type" value="Genomic_DNA"/>
</dbReference>
<dbReference type="Pfam" id="PF05667">
    <property type="entry name" value="CCDC22_CC"/>
    <property type="match status" value="1"/>
</dbReference>
<accession>A0AAV5UPM8</accession>
<evidence type="ECO:0000256" key="1">
    <source>
        <dbReference type="ARBA" id="ARBA00017553"/>
    </source>
</evidence>
<keyword evidence="4" id="KW-1185">Reference proteome</keyword>
<name>A0AAV5UPM8_9BILA</name>
<evidence type="ECO:0000313" key="3">
    <source>
        <dbReference type="EMBL" id="GMT08185.1"/>
    </source>
</evidence>
<protein>
    <recommendedName>
        <fullName evidence="1">Coiled-coil domain-containing protein 22 homolog</fullName>
    </recommendedName>
</protein>
<reference evidence="3" key="1">
    <citation type="submission" date="2023-10" db="EMBL/GenBank/DDBJ databases">
        <title>Genome assembly of Pristionchus species.</title>
        <authorList>
            <person name="Yoshida K."/>
            <person name="Sommer R.J."/>
        </authorList>
    </citation>
    <scope>NUCLEOTIDE SEQUENCE</scope>
    <source>
        <strain evidence="3">RS0144</strain>
    </source>
</reference>
<dbReference type="Proteomes" id="UP001432027">
    <property type="component" value="Unassembled WGS sequence"/>
</dbReference>
<dbReference type="InterPro" id="IPR008530">
    <property type="entry name" value="CCDC22"/>
</dbReference>
<gene>
    <name evidence="3" type="ORF">PENTCL1PPCAC_30359</name>
</gene>
<dbReference type="AlphaFoldDB" id="A0AAV5UPM8"/>
<comment type="caution">
    <text evidence="3">The sequence shown here is derived from an EMBL/GenBank/DDBJ whole genome shotgun (WGS) entry which is preliminary data.</text>
</comment>
<sequence>MAQERVAIEAELEAFNEKLMTILEDPTAARAKIEKFIDDREERAAKLEAKWEGVREEKMEELRELREHIKSKSGPDSTHDRLRRGRAEIERLTMASEAYERRVAKLIPRVALINDDDAINRHAYVKKLMEVTGNLKKQREELNKVWRETDIVMRGIKWSEQAAMRTFDLLEESLYKTTNRSPKDERLYKNFVTMYNKCQLIVREAENVGASKKRKAELVDQVDISKNSPYIAQITPMIEDLTSIEEENRRLEELLANS</sequence>
<dbReference type="GO" id="GO:2000060">
    <property type="term" value="P:positive regulation of ubiquitin-dependent protein catabolic process"/>
    <property type="evidence" value="ECO:0007669"/>
    <property type="project" value="TreeGrafter"/>
</dbReference>